<evidence type="ECO:0000256" key="1">
    <source>
        <dbReference type="SAM" id="MobiDB-lite"/>
    </source>
</evidence>
<gene>
    <name evidence="2" type="ORF">OTU49_005598</name>
</gene>
<feature type="region of interest" description="Disordered" evidence="1">
    <location>
        <begin position="95"/>
        <end position="136"/>
    </location>
</feature>
<proteinExistence type="predicted"/>
<evidence type="ECO:0000313" key="2">
    <source>
        <dbReference type="EMBL" id="KAK8735276.1"/>
    </source>
</evidence>
<name>A0AAW0X7U1_CHEQU</name>
<reference evidence="2 3" key="1">
    <citation type="journal article" date="2024" name="BMC Genomics">
        <title>Genome assembly of redclaw crayfish (Cherax quadricarinatus) provides insights into its immune adaptation and hypoxia tolerance.</title>
        <authorList>
            <person name="Liu Z."/>
            <person name="Zheng J."/>
            <person name="Li H."/>
            <person name="Fang K."/>
            <person name="Wang S."/>
            <person name="He J."/>
            <person name="Zhou D."/>
            <person name="Weng S."/>
            <person name="Chi M."/>
            <person name="Gu Z."/>
            <person name="He J."/>
            <person name="Li F."/>
            <person name="Wang M."/>
        </authorList>
    </citation>
    <scope>NUCLEOTIDE SEQUENCE [LARGE SCALE GENOMIC DNA]</scope>
    <source>
        <strain evidence="2">ZL_2023a</strain>
    </source>
</reference>
<evidence type="ECO:0000313" key="3">
    <source>
        <dbReference type="Proteomes" id="UP001445076"/>
    </source>
</evidence>
<feature type="compositionally biased region" description="Polar residues" evidence="1">
    <location>
        <begin position="318"/>
        <end position="333"/>
    </location>
</feature>
<organism evidence="2 3">
    <name type="scientific">Cherax quadricarinatus</name>
    <name type="common">Australian red claw crayfish</name>
    <dbReference type="NCBI Taxonomy" id="27406"/>
    <lineage>
        <taxon>Eukaryota</taxon>
        <taxon>Metazoa</taxon>
        <taxon>Ecdysozoa</taxon>
        <taxon>Arthropoda</taxon>
        <taxon>Crustacea</taxon>
        <taxon>Multicrustacea</taxon>
        <taxon>Malacostraca</taxon>
        <taxon>Eumalacostraca</taxon>
        <taxon>Eucarida</taxon>
        <taxon>Decapoda</taxon>
        <taxon>Pleocyemata</taxon>
        <taxon>Astacidea</taxon>
        <taxon>Parastacoidea</taxon>
        <taxon>Parastacidae</taxon>
        <taxon>Cherax</taxon>
    </lineage>
</organism>
<feature type="compositionally biased region" description="Basic and acidic residues" evidence="1">
    <location>
        <begin position="335"/>
        <end position="349"/>
    </location>
</feature>
<dbReference type="Proteomes" id="UP001445076">
    <property type="component" value="Unassembled WGS sequence"/>
</dbReference>
<accession>A0AAW0X7U1</accession>
<keyword evidence="3" id="KW-1185">Reference proteome</keyword>
<feature type="non-terminal residue" evidence="2">
    <location>
        <position position="381"/>
    </location>
</feature>
<feature type="region of interest" description="Disordered" evidence="1">
    <location>
        <begin position="312"/>
        <end position="381"/>
    </location>
</feature>
<comment type="caution">
    <text evidence="2">The sequence shown here is derived from an EMBL/GenBank/DDBJ whole genome shotgun (WGS) entry which is preliminary data.</text>
</comment>
<dbReference type="EMBL" id="JARKIK010000048">
    <property type="protein sequence ID" value="KAK8735276.1"/>
    <property type="molecule type" value="Genomic_DNA"/>
</dbReference>
<feature type="compositionally biased region" description="Low complexity" evidence="1">
    <location>
        <begin position="358"/>
        <end position="372"/>
    </location>
</feature>
<feature type="region of interest" description="Disordered" evidence="1">
    <location>
        <begin position="268"/>
        <end position="298"/>
    </location>
</feature>
<protein>
    <submittedName>
        <fullName evidence="2">Uncharacterized protein</fullName>
    </submittedName>
</protein>
<dbReference type="AlphaFoldDB" id="A0AAW0X7U1"/>
<sequence>MKSQEEENNERKRCREQGVVDRQTVVKDLENTISSLFTYLTSNSPVPQQFTASGDFRLNSDDETRLSRELTPAESVGSVSREVVYPVAFRPVSEADSTSRSHLITPQGAFHTLSETGLPPPVPRRGPPRDSPSNFDLFSTSSTRYSPATRCSILSKASPSPSRWFTESPFGLRDRKSLMSSVNSKGSSDIELVNLFRSENVNDALSRSFCSSNEKIRTLDYESRLAKTSELESVPSVFTSSPGKNRHYEARRLGVHLSSDPSLNFSVKSTSTGKRFLSSPHESTLRRTPEQYQTNSETQLDVRLAEIREPTCRDLPQHTRSSPAARVSVQSLPLRSHDRVRNPDHHYSEIDLYEPDQNNDSAASPNTTTTPLSAPPPVPPH</sequence>
<feature type="compositionally biased region" description="Polar residues" evidence="1">
    <location>
        <begin position="95"/>
        <end position="104"/>
    </location>
</feature>